<keyword evidence="1" id="KW-1133">Transmembrane helix</keyword>
<evidence type="ECO:0000313" key="2">
    <source>
        <dbReference type="EMBL" id="GAA5129215.1"/>
    </source>
</evidence>
<organism evidence="2 3">
    <name type="scientific">Pseudonocardia adelaidensis</name>
    <dbReference type="NCBI Taxonomy" id="648754"/>
    <lineage>
        <taxon>Bacteria</taxon>
        <taxon>Bacillati</taxon>
        <taxon>Actinomycetota</taxon>
        <taxon>Actinomycetes</taxon>
        <taxon>Pseudonocardiales</taxon>
        <taxon>Pseudonocardiaceae</taxon>
        <taxon>Pseudonocardia</taxon>
    </lineage>
</organism>
<protein>
    <recommendedName>
        <fullName evidence="4">DUF4386 domain-containing protein</fullName>
    </recommendedName>
</protein>
<evidence type="ECO:0008006" key="4">
    <source>
        <dbReference type="Google" id="ProtNLM"/>
    </source>
</evidence>
<accession>A0ABP9NU78</accession>
<gene>
    <name evidence="2" type="ORF">GCM10023320_49370</name>
</gene>
<dbReference type="EMBL" id="BAABJO010000020">
    <property type="protein sequence ID" value="GAA5129215.1"/>
    <property type="molecule type" value="Genomic_DNA"/>
</dbReference>
<dbReference type="RefSeq" id="WP_345607692.1">
    <property type="nucleotide sequence ID" value="NZ_BAABJO010000020.1"/>
</dbReference>
<feature type="transmembrane region" description="Helical" evidence="1">
    <location>
        <begin position="67"/>
        <end position="91"/>
    </location>
</feature>
<name>A0ABP9NU78_9PSEU</name>
<feature type="transmembrane region" description="Helical" evidence="1">
    <location>
        <begin position="144"/>
        <end position="164"/>
    </location>
</feature>
<sequence length="227" mass="23756">MIEKPKIGGETSRSRTGKLKHRVLSGAVVFVVFYLLLDVVHGALTTLPRPLPNAADAEVYRYLTQETAAVAANAAVLLCSAGGLLVFVLAIRRVLSIRAVTPVRRGHVFGLLAVVALVLSALLSLVLAAGASTMSSGTAASVQYAAFLTGGVLHVFCLGLFVGLTARAFESRGVRILSLVAVIPAVLSVISLVWFYGAALILLGRVLCMVWVITAAIVVARAPRVPS</sequence>
<feature type="transmembrane region" description="Helical" evidence="1">
    <location>
        <begin position="23"/>
        <end position="47"/>
    </location>
</feature>
<keyword evidence="3" id="KW-1185">Reference proteome</keyword>
<comment type="caution">
    <text evidence="2">The sequence shown here is derived from an EMBL/GenBank/DDBJ whole genome shotgun (WGS) entry which is preliminary data.</text>
</comment>
<feature type="transmembrane region" description="Helical" evidence="1">
    <location>
        <begin position="111"/>
        <end position="132"/>
    </location>
</feature>
<keyword evidence="1" id="KW-0812">Transmembrane</keyword>
<dbReference type="Proteomes" id="UP001500804">
    <property type="component" value="Unassembled WGS sequence"/>
</dbReference>
<evidence type="ECO:0000256" key="1">
    <source>
        <dbReference type="SAM" id="Phobius"/>
    </source>
</evidence>
<feature type="transmembrane region" description="Helical" evidence="1">
    <location>
        <begin position="176"/>
        <end position="196"/>
    </location>
</feature>
<evidence type="ECO:0000313" key="3">
    <source>
        <dbReference type="Proteomes" id="UP001500804"/>
    </source>
</evidence>
<reference evidence="3" key="1">
    <citation type="journal article" date="2019" name="Int. J. Syst. Evol. Microbiol.">
        <title>The Global Catalogue of Microorganisms (GCM) 10K type strain sequencing project: providing services to taxonomists for standard genome sequencing and annotation.</title>
        <authorList>
            <consortium name="The Broad Institute Genomics Platform"/>
            <consortium name="The Broad Institute Genome Sequencing Center for Infectious Disease"/>
            <person name="Wu L."/>
            <person name="Ma J."/>
        </authorList>
    </citation>
    <scope>NUCLEOTIDE SEQUENCE [LARGE SCALE GENOMIC DNA]</scope>
    <source>
        <strain evidence="3">JCM 18302</strain>
    </source>
</reference>
<keyword evidence="1" id="KW-0472">Membrane</keyword>
<proteinExistence type="predicted"/>
<feature type="transmembrane region" description="Helical" evidence="1">
    <location>
        <begin position="202"/>
        <end position="220"/>
    </location>
</feature>